<accession>A0ABR1XBI9</accession>
<comment type="caution">
    <text evidence="2">The sequence shown here is derived from an EMBL/GenBank/DDBJ whole genome shotgun (WGS) entry which is preliminary data.</text>
</comment>
<organism evidence="2 3">
    <name type="scientific">Apiospora hydei</name>
    <dbReference type="NCBI Taxonomy" id="1337664"/>
    <lineage>
        <taxon>Eukaryota</taxon>
        <taxon>Fungi</taxon>
        <taxon>Dikarya</taxon>
        <taxon>Ascomycota</taxon>
        <taxon>Pezizomycotina</taxon>
        <taxon>Sordariomycetes</taxon>
        <taxon>Xylariomycetidae</taxon>
        <taxon>Amphisphaeriales</taxon>
        <taxon>Apiosporaceae</taxon>
        <taxon>Apiospora</taxon>
    </lineage>
</organism>
<dbReference type="Proteomes" id="UP001433268">
    <property type="component" value="Unassembled WGS sequence"/>
</dbReference>
<proteinExistence type="predicted"/>
<keyword evidence="3" id="KW-1185">Reference proteome</keyword>
<sequence>MKTNPNEQAAPTMKVARSNPGRQVPSKINSTPVHAAAGSCRPVGLTHGDRLGPSYDGKEVPFSVPILGKVPVGMRQHVAHIILAPESHSKQKLGIAAETKGTTTSFLSAMSLGIAVHEFSHILDAVVVSQRLRNRSLSRSLGWKWFYDSDTKVPTDYAVTSLVENFADAGRWAMSNMAPERVHHQNQTLFCDNNSGDGRLLFRNGTTPAN</sequence>
<feature type="region of interest" description="Disordered" evidence="1">
    <location>
        <begin position="1"/>
        <end position="35"/>
    </location>
</feature>
<dbReference type="RefSeq" id="XP_066674802.1">
    <property type="nucleotide sequence ID" value="XM_066805029.1"/>
</dbReference>
<protein>
    <submittedName>
        <fullName evidence="2">Conidiation-specific protein (Con-13) protein</fullName>
    </submittedName>
</protein>
<evidence type="ECO:0000313" key="3">
    <source>
        <dbReference type="Proteomes" id="UP001433268"/>
    </source>
</evidence>
<dbReference type="EMBL" id="JAQQWN010000002">
    <property type="protein sequence ID" value="KAK8094029.1"/>
    <property type="molecule type" value="Genomic_DNA"/>
</dbReference>
<evidence type="ECO:0000256" key="1">
    <source>
        <dbReference type="SAM" id="MobiDB-lite"/>
    </source>
</evidence>
<dbReference type="SUPFAM" id="SSF55486">
    <property type="entry name" value="Metalloproteases ('zincins'), catalytic domain"/>
    <property type="match status" value="1"/>
</dbReference>
<name>A0ABR1XBI9_9PEZI</name>
<evidence type="ECO:0000313" key="2">
    <source>
        <dbReference type="EMBL" id="KAK8094029.1"/>
    </source>
</evidence>
<reference evidence="2 3" key="1">
    <citation type="submission" date="2023-01" db="EMBL/GenBank/DDBJ databases">
        <title>Analysis of 21 Apiospora genomes using comparative genomics revels a genus with tremendous synthesis potential of carbohydrate active enzymes and secondary metabolites.</title>
        <authorList>
            <person name="Sorensen T."/>
        </authorList>
    </citation>
    <scope>NUCLEOTIDE SEQUENCE [LARGE SCALE GENOMIC DNA]</scope>
    <source>
        <strain evidence="2 3">CBS 114990</strain>
    </source>
</reference>
<gene>
    <name evidence="2" type="ORF">PG997_000714</name>
</gene>
<dbReference type="GeneID" id="92038089"/>